<accession>A0A5B7IGU6</accession>
<protein>
    <submittedName>
        <fullName evidence="1">Uncharacterized protein</fullName>
    </submittedName>
</protein>
<dbReference type="EMBL" id="VSRR010056948">
    <property type="protein sequence ID" value="MPC81435.1"/>
    <property type="molecule type" value="Genomic_DNA"/>
</dbReference>
<comment type="caution">
    <text evidence="1">The sequence shown here is derived from an EMBL/GenBank/DDBJ whole genome shotgun (WGS) entry which is preliminary data.</text>
</comment>
<reference evidence="1 2" key="1">
    <citation type="submission" date="2019-05" db="EMBL/GenBank/DDBJ databases">
        <title>Another draft genome of Portunus trituberculatus and its Hox gene families provides insights of decapod evolution.</title>
        <authorList>
            <person name="Jeong J.-H."/>
            <person name="Song I."/>
            <person name="Kim S."/>
            <person name="Choi T."/>
            <person name="Kim D."/>
            <person name="Ryu S."/>
            <person name="Kim W."/>
        </authorList>
    </citation>
    <scope>NUCLEOTIDE SEQUENCE [LARGE SCALE GENOMIC DNA]</scope>
    <source>
        <tissue evidence="1">Muscle</tissue>
    </source>
</reference>
<dbReference type="AlphaFoldDB" id="A0A5B7IGU6"/>
<gene>
    <name evidence="1" type="ORF">E2C01_076051</name>
</gene>
<evidence type="ECO:0000313" key="1">
    <source>
        <dbReference type="EMBL" id="MPC81435.1"/>
    </source>
</evidence>
<name>A0A5B7IGU6_PORTR</name>
<dbReference type="Proteomes" id="UP000324222">
    <property type="component" value="Unassembled WGS sequence"/>
</dbReference>
<proteinExistence type="predicted"/>
<sequence length="71" mass="8136">MIYRPPRRLAAVCCPKRLLPDRLKNDPKELLISTAAAHDTYSVCVLQPTCVARQEPAVRTRRLYPPPRKSH</sequence>
<organism evidence="1 2">
    <name type="scientific">Portunus trituberculatus</name>
    <name type="common">Swimming crab</name>
    <name type="synonym">Neptunus trituberculatus</name>
    <dbReference type="NCBI Taxonomy" id="210409"/>
    <lineage>
        <taxon>Eukaryota</taxon>
        <taxon>Metazoa</taxon>
        <taxon>Ecdysozoa</taxon>
        <taxon>Arthropoda</taxon>
        <taxon>Crustacea</taxon>
        <taxon>Multicrustacea</taxon>
        <taxon>Malacostraca</taxon>
        <taxon>Eumalacostraca</taxon>
        <taxon>Eucarida</taxon>
        <taxon>Decapoda</taxon>
        <taxon>Pleocyemata</taxon>
        <taxon>Brachyura</taxon>
        <taxon>Eubrachyura</taxon>
        <taxon>Portunoidea</taxon>
        <taxon>Portunidae</taxon>
        <taxon>Portuninae</taxon>
        <taxon>Portunus</taxon>
    </lineage>
</organism>
<keyword evidence="2" id="KW-1185">Reference proteome</keyword>
<evidence type="ECO:0000313" key="2">
    <source>
        <dbReference type="Proteomes" id="UP000324222"/>
    </source>
</evidence>